<dbReference type="GeneID" id="6369923"/>
<dbReference type="InterPro" id="IPR032126">
    <property type="entry name" value="LydA_holin"/>
</dbReference>
<dbReference type="RefSeq" id="YP_001950057.1">
    <property type="nucleotide sequence ID" value="NC_010811.2"/>
</dbReference>
<evidence type="ECO:0008006" key="5">
    <source>
        <dbReference type="Google" id="ProtNLM"/>
    </source>
</evidence>
<keyword evidence="4" id="KW-1185">Reference proteome</keyword>
<keyword evidence="2" id="KW-0472">Membrane</keyword>
<keyword evidence="2" id="KW-1133">Transmembrane helix</keyword>
<keyword evidence="2" id="KW-0812">Transmembrane</keyword>
<feature type="transmembrane region" description="Helical" evidence="2">
    <location>
        <begin position="40"/>
        <end position="60"/>
    </location>
</feature>
<dbReference type="Proteomes" id="UP000001034">
    <property type="component" value="Segment"/>
</dbReference>
<name>B2ZY59_9CAUD</name>
<organism evidence="3 4">
    <name type="scientific">Ralstonia phage phiRSL1</name>
    <dbReference type="NCBI Taxonomy" id="1980924"/>
    <lineage>
        <taxon>Viruses</taxon>
        <taxon>Duplodnaviria</taxon>
        <taxon>Heunggongvirae</taxon>
        <taxon>Uroviricota</taxon>
        <taxon>Caudoviricetes</taxon>
        <taxon>Mieseafarmvirus</taxon>
        <taxon>Mieseafarmvirus RSL1</taxon>
    </lineage>
</organism>
<sequence length="126" mass="13883">MTSGDHDPFQEPLSTYLWVVGLALLGGLVKYLNHVERFRWLILVRDLVTAGFCGLLTFWMCQWLNVSGPLSAVLIATSGLMGTRLLKELETFYKIRMGMIANPVPEGPSVQPPHSLASAPTEGDPK</sequence>
<dbReference type="Pfam" id="PF16083">
    <property type="entry name" value="Phage_holin_3_3"/>
    <property type="match status" value="1"/>
</dbReference>
<feature type="transmembrane region" description="Helical" evidence="2">
    <location>
        <begin position="66"/>
        <end position="86"/>
    </location>
</feature>
<protein>
    <recommendedName>
        <fullName evidence="5">Holin</fullName>
    </recommendedName>
</protein>
<evidence type="ECO:0000313" key="3">
    <source>
        <dbReference type="EMBL" id="BAG41627.1"/>
    </source>
</evidence>
<evidence type="ECO:0000256" key="1">
    <source>
        <dbReference type="SAM" id="MobiDB-lite"/>
    </source>
</evidence>
<feature type="region of interest" description="Disordered" evidence="1">
    <location>
        <begin position="104"/>
        <end position="126"/>
    </location>
</feature>
<dbReference type="KEGG" id="vg:6369923"/>
<evidence type="ECO:0000313" key="4">
    <source>
        <dbReference type="Proteomes" id="UP000001034"/>
    </source>
</evidence>
<feature type="transmembrane region" description="Helical" evidence="2">
    <location>
        <begin position="15"/>
        <end position="33"/>
    </location>
</feature>
<evidence type="ECO:0000256" key="2">
    <source>
        <dbReference type="SAM" id="Phobius"/>
    </source>
</evidence>
<accession>B2ZY59</accession>
<proteinExistence type="predicted"/>
<reference evidence="3 4" key="1">
    <citation type="journal article" date="2010" name="Virology">
        <title>A jumbo phage infecting the phytopathogen Ralstonia solanacearum defines a new lineage of the Myoviridae family.</title>
        <authorList>
            <person name="Yamada T."/>
            <person name="Satoh S."/>
            <person name="Ishikawa H."/>
            <person name="Fujiwara A."/>
            <person name="Kawasaki T."/>
            <person name="Fujie M."/>
            <person name="Ogata H."/>
        </authorList>
    </citation>
    <scope>NUCLEOTIDE SEQUENCE [LARGE SCALE GENOMIC DNA]</scope>
</reference>
<dbReference type="EMBL" id="AB366653">
    <property type="protein sequence ID" value="BAG41627.1"/>
    <property type="molecule type" value="Genomic_DNA"/>
</dbReference>